<dbReference type="EMBL" id="WOWK01000030">
    <property type="protein sequence ID" value="KAF0326447.1"/>
    <property type="molecule type" value="Genomic_DNA"/>
</dbReference>
<proteinExistence type="predicted"/>
<evidence type="ECO:0000313" key="2">
    <source>
        <dbReference type="Proteomes" id="UP000434172"/>
    </source>
</evidence>
<sequence length="49" mass="5292">MIYKVCFSAFTMVLLFLRGERRRLGGGGLEAPSVHVSYGVGHCCCPGCI</sequence>
<gene>
    <name evidence="1" type="ORF">GQ607_006347</name>
</gene>
<reference evidence="1 2" key="1">
    <citation type="submission" date="2019-12" db="EMBL/GenBank/DDBJ databases">
        <title>A genome sequence resource for the geographically widespread anthracnose pathogen Colletotrichum asianum.</title>
        <authorList>
            <person name="Meng Y."/>
        </authorList>
    </citation>
    <scope>NUCLEOTIDE SEQUENCE [LARGE SCALE GENOMIC DNA]</scope>
    <source>
        <strain evidence="1 2">ICMP 18580</strain>
    </source>
</reference>
<name>A0A8H3WKZ0_9PEZI</name>
<comment type="caution">
    <text evidence="1">The sequence shown here is derived from an EMBL/GenBank/DDBJ whole genome shotgun (WGS) entry which is preliminary data.</text>
</comment>
<organism evidence="1 2">
    <name type="scientific">Colletotrichum asianum</name>
    <dbReference type="NCBI Taxonomy" id="702518"/>
    <lineage>
        <taxon>Eukaryota</taxon>
        <taxon>Fungi</taxon>
        <taxon>Dikarya</taxon>
        <taxon>Ascomycota</taxon>
        <taxon>Pezizomycotina</taxon>
        <taxon>Sordariomycetes</taxon>
        <taxon>Hypocreomycetidae</taxon>
        <taxon>Glomerellales</taxon>
        <taxon>Glomerellaceae</taxon>
        <taxon>Colletotrichum</taxon>
        <taxon>Colletotrichum gloeosporioides species complex</taxon>
    </lineage>
</organism>
<protein>
    <submittedName>
        <fullName evidence="1">Uncharacterized protein</fullName>
    </submittedName>
</protein>
<keyword evidence="2" id="KW-1185">Reference proteome</keyword>
<dbReference type="Proteomes" id="UP000434172">
    <property type="component" value="Unassembled WGS sequence"/>
</dbReference>
<accession>A0A8H3WKZ0</accession>
<evidence type="ECO:0000313" key="1">
    <source>
        <dbReference type="EMBL" id="KAF0326447.1"/>
    </source>
</evidence>
<dbReference type="AlphaFoldDB" id="A0A8H3WKZ0"/>